<keyword evidence="1" id="KW-0812">Transmembrane</keyword>
<evidence type="ECO:0000313" key="3">
    <source>
        <dbReference type="Proteomes" id="UP000626148"/>
    </source>
</evidence>
<feature type="transmembrane region" description="Helical" evidence="1">
    <location>
        <begin position="209"/>
        <end position="230"/>
    </location>
</feature>
<dbReference type="Gene3D" id="1.10.8.540">
    <property type="entry name" value="FHIPEP family, domain 3"/>
    <property type="match status" value="1"/>
</dbReference>
<dbReference type="PIRSF" id="PIRSF005419">
    <property type="entry name" value="FlhA"/>
    <property type="match status" value="1"/>
</dbReference>
<comment type="caution">
    <text evidence="2">The sequence shown here is derived from an EMBL/GenBank/DDBJ whole genome shotgun (WGS) entry which is preliminary data.</text>
</comment>
<dbReference type="AlphaFoldDB" id="A0A918NJJ4"/>
<reference evidence="2" key="1">
    <citation type="journal article" date="2014" name="Int. J. Syst. Evol. Microbiol.">
        <title>Complete genome sequence of Corynebacterium casei LMG S-19264T (=DSM 44701T), isolated from a smear-ripened cheese.</title>
        <authorList>
            <consortium name="US DOE Joint Genome Institute (JGI-PGF)"/>
            <person name="Walter F."/>
            <person name="Albersmeier A."/>
            <person name="Kalinowski J."/>
            <person name="Ruckert C."/>
        </authorList>
    </citation>
    <scope>NUCLEOTIDE SEQUENCE</scope>
    <source>
        <strain evidence="2">KCTC 22169</strain>
    </source>
</reference>
<dbReference type="RefSeq" id="WP_189613660.1">
    <property type="nucleotide sequence ID" value="NZ_BMXR01000021.1"/>
</dbReference>
<organism evidence="2 3">
    <name type="scientific">Saccharospirillum salsuginis</name>
    <dbReference type="NCBI Taxonomy" id="418750"/>
    <lineage>
        <taxon>Bacteria</taxon>
        <taxon>Pseudomonadati</taxon>
        <taxon>Pseudomonadota</taxon>
        <taxon>Gammaproteobacteria</taxon>
        <taxon>Oceanospirillales</taxon>
        <taxon>Saccharospirillaceae</taxon>
        <taxon>Saccharospirillum</taxon>
    </lineage>
</organism>
<feature type="transmembrane region" description="Helical" evidence="1">
    <location>
        <begin position="27"/>
        <end position="45"/>
    </location>
</feature>
<dbReference type="PANTHER" id="PTHR30161">
    <property type="entry name" value="FLAGELLAR EXPORT PROTEIN, MEMBRANE FLHA SUBUNIT-RELATED"/>
    <property type="match status" value="1"/>
</dbReference>
<keyword evidence="1" id="KW-1133">Transmembrane helix</keyword>
<dbReference type="InterPro" id="IPR042193">
    <property type="entry name" value="FHIPEP_3"/>
</dbReference>
<dbReference type="GO" id="GO:0009306">
    <property type="term" value="P:protein secretion"/>
    <property type="evidence" value="ECO:0007669"/>
    <property type="project" value="InterPro"/>
</dbReference>
<sequence>MTAQPEHKASPGGLSAVLSGAGRYSDIILAMGVVMIVGLMILPLPLLVIDILVAVNILLSVGLLLLAIYVPSPIAFSSFPSVILLSTLFRLSLSIAITRLILLDADAGAIIETFGRLVVGGNLIVGIVVFIIITVVQFIVIAKGSERVAEVAARFTLDAMPGKQLSIDSDLRSGLIDKEQAKQKRHFLELESQLHGSLDGAMKFVKGDAIAGIVILIVNILAGLAIGVLQNDMPLGEAVHTYSILTIGDGLVAQVPALLTSISAGLIITRTAGNENDSHLGEAITRQVTAHPRVVTIGGIIALLLTLVPGFPWPVFLVIGIALLSRSVWRALPANRHRMEQAAREAASETATPEAIALTPPRPVQLTVDRRLLDSIDEQRLNDLIESVSQTIEREYGVPMPRAVPQAIDRAAQFCRLEAHGITLYAGDPLATKDTNSDAVPRLISPSLSQTTHTDEEAAFSGVLYNALCRHLGLFMGIQETSNLLNSWNREYPDLIKEILRVVPPQKLTDVLRRLLNENISIRNLRDVFEAITDVGSREKDVVMLTEQVRMSLKRHISHRFTNENRSMRAILVHPELEENLRQAIRESGQQGAQGVSLPPESLKQLQRQITDLTRNQPDRDSPLVMLCSVDVRRHLRRLLEEDHHGLPVLSFQELAGDIQVDPIGRIGAEA</sequence>
<keyword evidence="3" id="KW-1185">Reference proteome</keyword>
<dbReference type="EMBL" id="BMXR01000021">
    <property type="protein sequence ID" value="GGX75366.1"/>
    <property type="molecule type" value="Genomic_DNA"/>
</dbReference>
<feature type="transmembrane region" description="Helical" evidence="1">
    <location>
        <begin position="123"/>
        <end position="142"/>
    </location>
</feature>
<dbReference type="PRINTS" id="PR00949">
    <property type="entry name" value="TYPE3IMAPROT"/>
</dbReference>
<dbReference type="PANTHER" id="PTHR30161:SF2">
    <property type="entry name" value="INVASION PROTEIN INVA"/>
    <property type="match status" value="1"/>
</dbReference>
<name>A0A918NJJ4_9GAMM</name>
<keyword evidence="1" id="KW-0472">Membrane</keyword>
<dbReference type="GO" id="GO:0005886">
    <property type="term" value="C:plasma membrane"/>
    <property type="evidence" value="ECO:0007669"/>
    <property type="project" value="TreeGrafter"/>
</dbReference>
<dbReference type="InterPro" id="IPR042196">
    <property type="entry name" value="FHIPEP_4"/>
</dbReference>
<evidence type="ECO:0000256" key="1">
    <source>
        <dbReference type="SAM" id="Phobius"/>
    </source>
</evidence>
<dbReference type="InterPro" id="IPR001712">
    <property type="entry name" value="T3SS_FHIPEP"/>
</dbReference>
<reference evidence="2" key="2">
    <citation type="submission" date="2020-09" db="EMBL/GenBank/DDBJ databases">
        <authorList>
            <person name="Sun Q."/>
            <person name="Kim S."/>
        </authorList>
    </citation>
    <scope>NUCLEOTIDE SEQUENCE</scope>
    <source>
        <strain evidence="2">KCTC 22169</strain>
    </source>
</reference>
<feature type="transmembrane region" description="Helical" evidence="1">
    <location>
        <begin position="82"/>
        <end position="103"/>
    </location>
</feature>
<dbReference type="Gene3D" id="3.40.50.12790">
    <property type="entry name" value="FHIPEP family, domain 4"/>
    <property type="match status" value="1"/>
</dbReference>
<gene>
    <name evidence="2" type="primary">rhcV</name>
    <name evidence="2" type="ORF">GCM10007392_48140</name>
</gene>
<feature type="transmembrane region" description="Helical" evidence="1">
    <location>
        <begin position="250"/>
        <end position="269"/>
    </location>
</feature>
<dbReference type="Pfam" id="PF00771">
    <property type="entry name" value="FHIPEP"/>
    <property type="match status" value="2"/>
</dbReference>
<proteinExistence type="predicted"/>
<protein>
    <submittedName>
        <fullName evidence="2">EscV/YscV/HrcV family type III secretion system export apparatus protein</fullName>
    </submittedName>
</protein>
<accession>A0A918NJJ4</accession>
<evidence type="ECO:0000313" key="2">
    <source>
        <dbReference type="EMBL" id="GGX75366.1"/>
    </source>
</evidence>
<dbReference type="Proteomes" id="UP000626148">
    <property type="component" value="Unassembled WGS sequence"/>
</dbReference>
<feature type="transmembrane region" description="Helical" evidence="1">
    <location>
        <begin position="290"/>
        <end position="307"/>
    </location>
</feature>
<feature type="transmembrane region" description="Helical" evidence="1">
    <location>
        <begin position="51"/>
        <end position="70"/>
    </location>
</feature>